<evidence type="ECO:0000313" key="3">
    <source>
        <dbReference type="Proteomes" id="UP000216871"/>
    </source>
</evidence>
<sequence length="309" mass="33927">MMLVLEHLFLWFILYSFAGWVYESILVSCQERRLVNRGFLNGPLCPIYGTGAVAGIVVLGNVKHPLVVFLVAMVGASILEYATSWAMERLFHARWWDYSHFRFNLNGRICLLGAVVFGLGGVVIVDVVQPPVERVTNMIPAQVVHVLVAVLVLLTVFDTVVTVVGIVDFEQSLERFRSAVSKYGGAMREKVEDAVSGATDLVAGATGKASGVASDMAASVIDGASGKLGGMSGSVGQAVGQMSQRVGESWQNGKEMSAEFMLRIKDTADAVFNHQQRRMIASFPRLKTTRYNETLQQLRETMEKLYRGR</sequence>
<feature type="transmembrane region" description="Helical" evidence="1">
    <location>
        <begin position="145"/>
        <end position="167"/>
    </location>
</feature>
<dbReference type="OrthoDB" id="9789229at2"/>
<gene>
    <name evidence="2" type="ORF">BMYO_1239</name>
</gene>
<feature type="transmembrane region" description="Helical" evidence="1">
    <location>
        <begin position="39"/>
        <end position="60"/>
    </location>
</feature>
<feature type="transmembrane region" description="Helical" evidence="1">
    <location>
        <begin position="6"/>
        <end position="27"/>
    </location>
</feature>
<dbReference type="Pfam" id="PF06541">
    <property type="entry name" value="ABC_trans_CmpB"/>
    <property type="match status" value="1"/>
</dbReference>
<protein>
    <submittedName>
        <fullName evidence="2">Transporter</fullName>
    </submittedName>
</protein>
<dbReference type="EMBL" id="MWWW01000013">
    <property type="protein sequence ID" value="OZG59671.1"/>
    <property type="molecule type" value="Genomic_DNA"/>
</dbReference>
<proteinExistence type="predicted"/>
<accession>A0A261FKJ3</accession>
<feature type="transmembrane region" description="Helical" evidence="1">
    <location>
        <begin position="105"/>
        <end position="125"/>
    </location>
</feature>
<dbReference type="AlphaFoldDB" id="A0A261FKJ3"/>
<name>A0A261FKJ3_9BIFI</name>
<evidence type="ECO:0000313" key="2">
    <source>
        <dbReference type="EMBL" id="OZG59671.1"/>
    </source>
</evidence>
<keyword evidence="1" id="KW-0472">Membrane</keyword>
<organism evidence="2 3">
    <name type="scientific">Bifidobacterium myosotis</name>
    <dbReference type="NCBI Taxonomy" id="1630166"/>
    <lineage>
        <taxon>Bacteria</taxon>
        <taxon>Bacillati</taxon>
        <taxon>Actinomycetota</taxon>
        <taxon>Actinomycetes</taxon>
        <taxon>Bifidobacteriales</taxon>
        <taxon>Bifidobacteriaceae</taxon>
        <taxon>Bifidobacterium</taxon>
    </lineage>
</organism>
<dbReference type="Proteomes" id="UP000216871">
    <property type="component" value="Unassembled WGS sequence"/>
</dbReference>
<keyword evidence="1" id="KW-1133">Transmembrane helix</keyword>
<keyword evidence="1" id="KW-0812">Transmembrane</keyword>
<evidence type="ECO:0000256" key="1">
    <source>
        <dbReference type="SAM" id="Phobius"/>
    </source>
</evidence>
<keyword evidence="3" id="KW-1185">Reference proteome</keyword>
<dbReference type="InterPro" id="IPR010540">
    <property type="entry name" value="CmpB_TMEM229"/>
</dbReference>
<reference evidence="2 3" key="1">
    <citation type="journal article" date="2017" name="BMC Genomics">
        <title>Comparative genomic and phylogenomic analyses of the Bifidobacteriaceae family.</title>
        <authorList>
            <person name="Lugli G.A."/>
            <person name="Milani C."/>
            <person name="Turroni F."/>
            <person name="Duranti S."/>
            <person name="Mancabelli L."/>
            <person name="Mangifesta M."/>
            <person name="Ferrario C."/>
            <person name="Modesto M."/>
            <person name="Mattarelli P."/>
            <person name="Jiri K."/>
            <person name="van Sinderen D."/>
            <person name="Ventura M."/>
        </authorList>
    </citation>
    <scope>NUCLEOTIDE SEQUENCE [LARGE SCALE GENOMIC DNA]</scope>
    <source>
        <strain evidence="2 3">DSM 100196</strain>
    </source>
</reference>
<feature type="transmembrane region" description="Helical" evidence="1">
    <location>
        <begin position="66"/>
        <end position="84"/>
    </location>
</feature>
<comment type="caution">
    <text evidence="2">The sequence shown here is derived from an EMBL/GenBank/DDBJ whole genome shotgun (WGS) entry which is preliminary data.</text>
</comment>